<dbReference type="GO" id="GO:0005736">
    <property type="term" value="C:RNA polymerase I complex"/>
    <property type="evidence" value="ECO:0007669"/>
    <property type="project" value="TreeGrafter"/>
</dbReference>
<protein>
    <recommendedName>
        <fullName evidence="4">DNA-directed RNA polymerases I, II, and III subunit RPABC3</fullName>
    </recommendedName>
</protein>
<comment type="similarity">
    <text evidence="2 4">Belongs to the eukaryotic RPB8 RNA polymerase subunit family.</text>
</comment>
<gene>
    <name evidence="5" type="ORF">CBRE1094_LOCUS32872</name>
</gene>
<evidence type="ECO:0000256" key="3">
    <source>
        <dbReference type="ARBA" id="ARBA00023242"/>
    </source>
</evidence>
<accession>A0A7S2ICS3</accession>
<name>A0A7S2ICS3_9EUKA</name>
<dbReference type="Pfam" id="PF03870">
    <property type="entry name" value="RNA_pol_Rpb8"/>
    <property type="match status" value="1"/>
</dbReference>
<dbReference type="PANTHER" id="PTHR10917">
    <property type="entry name" value="DNA-DIRECTED RNA POLYMERASES I, II, AND III SUBUNIT RPABC3"/>
    <property type="match status" value="1"/>
</dbReference>
<evidence type="ECO:0000313" key="5">
    <source>
        <dbReference type="EMBL" id="CAD9515103.1"/>
    </source>
</evidence>
<dbReference type="AlphaFoldDB" id="A0A7S2ICS3"/>
<reference evidence="5" key="1">
    <citation type="submission" date="2021-01" db="EMBL/GenBank/DDBJ databases">
        <authorList>
            <person name="Corre E."/>
            <person name="Pelletier E."/>
            <person name="Niang G."/>
            <person name="Scheremetjew M."/>
            <person name="Finn R."/>
            <person name="Kale V."/>
            <person name="Holt S."/>
            <person name="Cochrane G."/>
            <person name="Meng A."/>
            <person name="Brown T."/>
            <person name="Cohen L."/>
        </authorList>
    </citation>
    <scope>NUCLEOTIDE SEQUENCE</scope>
    <source>
        <strain evidence="5">UTEX LB 985</strain>
    </source>
</reference>
<dbReference type="GO" id="GO:0003899">
    <property type="term" value="F:DNA-directed RNA polymerase activity"/>
    <property type="evidence" value="ECO:0007669"/>
    <property type="project" value="UniProtKB-UniRule"/>
</dbReference>
<comment type="subcellular location">
    <subcellularLocation>
        <location evidence="1">Nucleus</location>
    </subcellularLocation>
</comment>
<dbReference type="GO" id="GO:0005665">
    <property type="term" value="C:RNA polymerase II, core complex"/>
    <property type="evidence" value="ECO:0007669"/>
    <property type="project" value="UniProtKB-UniRule"/>
</dbReference>
<dbReference type="GO" id="GO:0006351">
    <property type="term" value="P:DNA-templated transcription"/>
    <property type="evidence" value="ECO:0007669"/>
    <property type="project" value="UniProtKB-UniRule"/>
</dbReference>
<dbReference type="PANTHER" id="PTHR10917:SF0">
    <property type="entry name" value="DNA-DIRECTED RNA POLYMERASES I, II, AND III SUBUNIT RPABC3"/>
    <property type="match status" value="1"/>
</dbReference>
<evidence type="ECO:0000256" key="2">
    <source>
        <dbReference type="ARBA" id="ARBA00008912"/>
    </source>
</evidence>
<dbReference type="SUPFAM" id="SSF50249">
    <property type="entry name" value="Nucleic acid-binding proteins"/>
    <property type="match status" value="1"/>
</dbReference>
<dbReference type="EMBL" id="HBGU01060539">
    <property type="protein sequence ID" value="CAD9515103.1"/>
    <property type="molecule type" value="Transcribed_RNA"/>
</dbReference>
<dbReference type="InterPro" id="IPR012340">
    <property type="entry name" value="NA-bd_OB-fold"/>
</dbReference>
<sequence length="145" mass="16714">MSILFQDQFEVKEVGKKFDKVSRLHCRLAEEGYEMVLDVDINSDLFNLEINDRFTFALASTLALDGAPDSGTFDQSGAPSLLDQYEYVMYGKLYKWKQEQPKAHVEVYVSFGGLLMRLRGDPQHLEKLHLDSRLYLLMRKISVDS</sequence>
<evidence type="ECO:0000256" key="1">
    <source>
        <dbReference type="ARBA" id="ARBA00004123"/>
    </source>
</evidence>
<evidence type="ECO:0000256" key="4">
    <source>
        <dbReference type="PIRNR" id="PIRNR000779"/>
    </source>
</evidence>
<dbReference type="Gene3D" id="2.40.50.140">
    <property type="entry name" value="Nucleic acid-binding proteins"/>
    <property type="match status" value="1"/>
</dbReference>
<proteinExistence type="inferred from homology"/>
<dbReference type="PIRSF" id="PIRSF000779">
    <property type="entry name" value="RNA_pol_Rpb8"/>
    <property type="match status" value="1"/>
</dbReference>
<keyword evidence="3 4" id="KW-0539">Nucleus</keyword>
<dbReference type="GO" id="GO:0005666">
    <property type="term" value="C:RNA polymerase III complex"/>
    <property type="evidence" value="ECO:0007669"/>
    <property type="project" value="TreeGrafter"/>
</dbReference>
<organism evidence="5">
    <name type="scientific">Haptolina brevifila</name>
    <dbReference type="NCBI Taxonomy" id="156173"/>
    <lineage>
        <taxon>Eukaryota</taxon>
        <taxon>Haptista</taxon>
        <taxon>Haptophyta</taxon>
        <taxon>Prymnesiophyceae</taxon>
        <taxon>Prymnesiales</taxon>
        <taxon>Prymnesiaceae</taxon>
        <taxon>Haptolina</taxon>
    </lineage>
</organism>
<dbReference type="InterPro" id="IPR005570">
    <property type="entry name" value="RPABC3"/>
</dbReference>
<comment type="function">
    <text evidence="4">DNA-dependent RNA polymerase catalyzes the transcription of DNA into RNA using the four ribonucleoside triphosphates as substrates. Common component of RNA polymerases I, II and III which synthesize ribosomal RNA precursors, mRNA precursors and many functional non-coding RNAs, and small RNAs, such as 5S rRNA and tRNAs, respectively.</text>
</comment>
<dbReference type="SMART" id="SM00658">
    <property type="entry name" value="RPOL8c"/>
    <property type="match status" value="1"/>
</dbReference>